<protein>
    <recommendedName>
        <fullName evidence="2">Aminoglycoside phosphotransferase domain-containing protein</fullName>
    </recommendedName>
</protein>
<feature type="region of interest" description="Disordered" evidence="1">
    <location>
        <begin position="314"/>
        <end position="377"/>
    </location>
</feature>
<dbReference type="Proteomes" id="UP000078595">
    <property type="component" value="Chromosome 6"/>
</dbReference>
<evidence type="ECO:0000259" key="2">
    <source>
        <dbReference type="Pfam" id="PF01636"/>
    </source>
</evidence>
<evidence type="ECO:0000313" key="3">
    <source>
        <dbReference type="EMBL" id="OBR84465.1"/>
    </source>
</evidence>
<dbReference type="AlphaFoldDB" id="A0A1A6A337"/>
<feature type="compositionally biased region" description="Polar residues" evidence="1">
    <location>
        <begin position="351"/>
        <end position="361"/>
    </location>
</feature>
<name>A0A1A6A337_9TREE</name>
<dbReference type="PANTHER" id="PTHR21310">
    <property type="entry name" value="AMINOGLYCOSIDE PHOSPHOTRANSFERASE-RELATED-RELATED"/>
    <property type="match status" value="1"/>
</dbReference>
<evidence type="ECO:0000313" key="4">
    <source>
        <dbReference type="EMBL" id="WWC62633.1"/>
    </source>
</evidence>
<dbReference type="EMBL" id="CP144535">
    <property type="protein sequence ID" value="WWC62633.1"/>
    <property type="molecule type" value="Genomic_DNA"/>
</dbReference>
<feature type="region of interest" description="Disordered" evidence="1">
    <location>
        <begin position="632"/>
        <end position="652"/>
    </location>
</feature>
<dbReference type="EMBL" id="KI894032">
    <property type="protein sequence ID" value="OBR84465.1"/>
    <property type="molecule type" value="Genomic_DNA"/>
</dbReference>
<evidence type="ECO:0000313" key="5">
    <source>
        <dbReference type="Proteomes" id="UP000078595"/>
    </source>
</evidence>
<dbReference type="VEuPathDB" id="FungiDB:I303_05323"/>
<dbReference type="OrthoDB" id="8300194at2759"/>
<evidence type="ECO:0000256" key="1">
    <source>
        <dbReference type="SAM" id="MobiDB-lite"/>
    </source>
</evidence>
<organism evidence="3">
    <name type="scientific">Kwoniella dejecticola CBS 10117</name>
    <dbReference type="NCBI Taxonomy" id="1296121"/>
    <lineage>
        <taxon>Eukaryota</taxon>
        <taxon>Fungi</taxon>
        <taxon>Dikarya</taxon>
        <taxon>Basidiomycota</taxon>
        <taxon>Agaricomycotina</taxon>
        <taxon>Tremellomycetes</taxon>
        <taxon>Tremellales</taxon>
        <taxon>Cryptococcaceae</taxon>
        <taxon>Kwoniella</taxon>
    </lineage>
</organism>
<dbReference type="KEGG" id="kdj:28969022"/>
<dbReference type="InterPro" id="IPR002575">
    <property type="entry name" value="Aminoglycoside_PTrfase"/>
</dbReference>
<dbReference type="InterPro" id="IPR011009">
    <property type="entry name" value="Kinase-like_dom_sf"/>
</dbReference>
<sequence>MTHTSPLPQGTINDGDPTNKSTIQTLLLVNAQSSCHPTYCSFDPLTGRRTFIKRSSTPEEQSKLLNRAGTPSIRAERSFSSLLNEVNAILYLRTHTSIPVPNIVAVFEDRGCLYMVQEYVENAIPATDAPNHLHSHITQHLEGYMSQLHNIRDRKMHSFSSDLHFPARLSATRAHLSHLEFPDDAQFRYVLCHGDLGWQNVMVDPSSGDIRCIIDWEYSGFYPIELEGQFWRRYGTASPNSSERSDADDICRLLHHLSHHKSFPTDYTLETNINYATGPTNNKGKPYLLRKPSNLRHAVSLRLTRHVKRLLKSQGSITPPIPPPPPPPAPGIPASLPQFTQAEAPSVHDVMSQQSKNTSSPQKEDVNPVRPIPENSGVAKDVLDAPEWGDLVVTHPDKSPVTARTLAVQVAIASRQHLSKQMASLKRSFEIDYRATQDWTWAVCRDTPGYYYDPMKTKLLDQETLHLIELYRPLCESLSVWDHDMLSSTLPLERFQSQQTLALAYSDKINNRRKDERPTDDIGYPIPENLDPLVIRANEVYTHIPADRDQAFRESETAKWDAMKKFAETLLIVSHAAHSLLPFTPDRITNQPSRHRDPSRKVAEDRVRDLLLGGTGGWSARVLDVEDWIPLNPQEKGVPEEEDDETQPLPERVLRRYHLLDAEYLASLQSSSRNDERSGAKL</sequence>
<reference evidence="3" key="1">
    <citation type="submission" date="2013-07" db="EMBL/GenBank/DDBJ databases">
        <title>The Genome Sequence of Cryptococcus dejecticola CBS10117.</title>
        <authorList>
            <consortium name="The Broad Institute Genome Sequencing Platform"/>
            <person name="Cuomo C."/>
            <person name="Litvintseva A."/>
            <person name="Chen Y."/>
            <person name="Heitman J."/>
            <person name="Sun S."/>
            <person name="Springer D."/>
            <person name="Dromer F."/>
            <person name="Young S.K."/>
            <person name="Zeng Q."/>
            <person name="Gargeya S."/>
            <person name="Fitzgerald M."/>
            <person name="Abouelleil A."/>
            <person name="Alvarado L."/>
            <person name="Berlin A.M."/>
            <person name="Chapman S.B."/>
            <person name="Dewar J."/>
            <person name="Goldberg J."/>
            <person name="Griggs A."/>
            <person name="Gujja S."/>
            <person name="Hansen M."/>
            <person name="Howarth C."/>
            <person name="Imamovic A."/>
            <person name="Larimer J."/>
            <person name="McCowan C."/>
            <person name="Murphy C."/>
            <person name="Pearson M."/>
            <person name="Priest M."/>
            <person name="Roberts A."/>
            <person name="Saif S."/>
            <person name="Shea T."/>
            <person name="Sykes S."/>
            <person name="Wortman J."/>
            <person name="Nusbaum C."/>
            <person name="Birren B."/>
        </authorList>
    </citation>
    <scope>NUCLEOTIDE SEQUENCE [LARGE SCALE GENOMIC DNA]</scope>
    <source>
        <strain evidence="3">CBS 10117</strain>
    </source>
</reference>
<dbReference type="Pfam" id="PF01636">
    <property type="entry name" value="APH"/>
    <property type="match status" value="1"/>
</dbReference>
<feature type="compositionally biased region" description="Pro residues" evidence="1">
    <location>
        <begin position="319"/>
        <end position="331"/>
    </location>
</feature>
<accession>A0A1A6A337</accession>
<dbReference type="RefSeq" id="XP_018262307.1">
    <property type="nucleotide sequence ID" value="XM_018408616.1"/>
</dbReference>
<dbReference type="PANTHER" id="PTHR21310:SF15">
    <property type="entry name" value="AMINOGLYCOSIDE PHOSPHOTRANSFERASE DOMAIN-CONTAINING PROTEIN"/>
    <property type="match status" value="1"/>
</dbReference>
<gene>
    <name evidence="3" type="ORF">I303_05323</name>
    <name evidence="4" type="ORF">I303_105230</name>
</gene>
<dbReference type="CDD" id="cd05120">
    <property type="entry name" value="APH_ChoK_like"/>
    <property type="match status" value="1"/>
</dbReference>
<reference evidence="4" key="2">
    <citation type="submission" date="2013-07" db="EMBL/GenBank/DDBJ databases">
        <authorList>
            <consortium name="The Broad Institute Genome Sequencing Platform"/>
            <person name="Cuomo C."/>
            <person name="Litvintseva A."/>
            <person name="Chen Y."/>
            <person name="Heitman J."/>
            <person name="Sun S."/>
            <person name="Springer D."/>
            <person name="Dromer F."/>
            <person name="Young S.K."/>
            <person name="Zeng Q."/>
            <person name="Gargeya S."/>
            <person name="Fitzgerald M."/>
            <person name="Abouelleil A."/>
            <person name="Alvarado L."/>
            <person name="Berlin A.M."/>
            <person name="Chapman S.B."/>
            <person name="Dewar J."/>
            <person name="Goldberg J."/>
            <person name="Griggs A."/>
            <person name="Gujja S."/>
            <person name="Hansen M."/>
            <person name="Howarth C."/>
            <person name="Imamovic A."/>
            <person name="Larimer J."/>
            <person name="McCowan C."/>
            <person name="Murphy C."/>
            <person name="Pearson M."/>
            <person name="Priest M."/>
            <person name="Roberts A."/>
            <person name="Saif S."/>
            <person name="Shea T."/>
            <person name="Sykes S."/>
            <person name="Wortman J."/>
            <person name="Nusbaum C."/>
            <person name="Birren B."/>
        </authorList>
    </citation>
    <scope>NUCLEOTIDE SEQUENCE</scope>
    <source>
        <strain evidence="4">CBS 10117</strain>
    </source>
</reference>
<proteinExistence type="predicted"/>
<dbReference type="Gene3D" id="3.90.1200.10">
    <property type="match status" value="1"/>
</dbReference>
<feature type="domain" description="Aminoglycoside phosphotransferase" evidence="2">
    <location>
        <begin position="76"/>
        <end position="224"/>
    </location>
</feature>
<reference evidence="4" key="3">
    <citation type="submission" date="2024-02" db="EMBL/GenBank/DDBJ databases">
        <title>Comparative genomics of Cryptococcus and Kwoniella reveals pathogenesis evolution and contrasting modes of karyotype evolution via chromosome fusion or intercentromeric recombination.</title>
        <authorList>
            <person name="Coelho M.A."/>
            <person name="David-Palma M."/>
            <person name="Shea T."/>
            <person name="Bowers K."/>
            <person name="McGinley-Smith S."/>
            <person name="Mohammad A.W."/>
            <person name="Gnirke A."/>
            <person name="Yurkov A.M."/>
            <person name="Nowrousian M."/>
            <person name="Sun S."/>
            <person name="Cuomo C.A."/>
            <person name="Heitman J."/>
        </authorList>
    </citation>
    <scope>NUCLEOTIDE SEQUENCE</scope>
    <source>
        <strain evidence="4">CBS 10117</strain>
    </source>
</reference>
<dbReference type="SUPFAM" id="SSF56112">
    <property type="entry name" value="Protein kinase-like (PK-like)"/>
    <property type="match status" value="1"/>
</dbReference>
<dbReference type="InterPro" id="IPR051678">
    <property type="entry name" value="AGP_Transferase"/>
</dbReference>
<keyword evidence="5" id="KW-1185">Reference proteome</keyword>
<dbReference type="GeneID" id="28969022"/>